<gene>
    <name evidence="2" type="ORF">E5288_WYG019290</name>
</gene>
<name>A0A6B0RAK0_9CETA</name>
<feature type="region of interest" description="Disordered" evidence="1">
    <location>
        <begin position="108"/>
        <end position="137"/>
    </location>
</feature>
<comment type="caution">
    <text evidence="2">The sequence shown here is derived from an EMBL/GenBank/DDBJ whole genome shotgun (WGS) entry which is preliminary data.</text>
</comment>
<reference evidence="2" key="1">
    <citation type="submission" date="2019-10" db="EMBL/GenBank/DDBJ databases">
        <title>The sequence and de novo assembly of the wild yak genome.</title>
        <authorList>
            <person name="Liu Y."/>
        </authorList>
    </citation>
    <scope>NUCLEOTIDE SEQUENCE [LARGE SCALE GENOMIC DNA]</scope>
    <source>
        <strain evidence="2">WY2019</strain>
    </source>
</reference>
<proteinExistence type="predicted"/>
<keyword evidence="3" id="KW-1185">Reference proteome</keyword>
<evidence type="ECO:0000313" key="3">
    <source>
        <dbReference type="Proteomes" id="UP000322234"/>
    </source>
</evidence>
<dbReference type="AlphaFoldDB" id="A0A6B0RAK0"/>
<dbReference type="Proteomes" id="UP000322234">
    <property type="component" value="Unassembled WGS sequence"/>
</dbReference>
<protein>
    <submittedName>
        <fullName evidence="2">Uncharacterized protein</fullName>
    </submittedName>
</protein>
<evidence type="ECO:0000313" key="2">
    <source>
        <dbReference type="EMBL" id="MXQ86895.1"/>
    </source>
</evidence>
<organism evidence="2 3">
    <name type="scientific">Bos mutus</name>
    <name type="common">wild yak</name>
    <dbReference type="NCBI Taxonomy" id="72004"/>
    <lineage>
        <taxon>Eukaryota</taxon>
        <taxon>Metazoa</taxon>
        <taxon>Chordata</taxon>
        <taxon>Craniata</taxon>
        <taxon>Vertebrata</taxon>
        <taxon>Euteleostomi</taxon>
        <taxon>Mammalia</taxon>
        <taxon>Eutheria</taxon>
        <taxon>Laurasiatheria</taxon>
        <taxon>Artiodactyla</taxon>
        <taxon>Ruminantia</taxon>
        <taxon>Pecora</taxon>
        <taxon>Bovidae</taxon>
        <taxon>Bovinae</taxon>
        <taxon>Bos</taxon>
    </lineage>
</organism>
<dbReference type="EMBL" id="VBQZ03000035">
    <property type="protein sequence ID" value="MXQ86895.1"/>
    <property type="molecule type" value="Genomic_DNA"/>
</dbReference>
<sequence length="137" mass="15515">MRPLPESRKARVLYFGRIESFAPCVFIEHPPTQCLRWVLDKFPTAIILRRKVDRRQLTTMISGVNRAVEPYTQAENPRLSLPGFLDDAQSSLQLFAFKSDLVWGWHSDSPGRTSHPLSQQNATETKEHGAPLTSPTA</sequence>
<evidence type="ECO:0000256" key="1">
    <source>
        <dbReference type="SAM" id="MobiDB-lite"/>
    </source>
</evidence>
<feature type="compositionally biased region" description="Polar residues" evidence="1">
    <location>
        <begin position="110"/>
        <end position="123"/>
    </location>
</feature>
<accession>A0A6B0RAK0</accession>